<evidence type="ECO:0008006" key="3">
    <source>
        <dbReference type="Google" id="ProtNLM"/>
    </source>
</evidence>
<evidence type="ECO:0000313" key="2">
    <source>
        <dbReference type="Proteomes" id="UP001500571"/>
    </source>
</evidence>
<evidence type="ECO:0000313" key="1">
    <source>
        <dbReference type="EMBL" id="GAA1959147.1"/>
    </source>
</evidence>
<reference evidence="1 2" key="1">
    <citation type="journal article" date="2019" name="Int. J. Syst. Evol. Microbiol.">
        <title>The Global Catalogue of Microorganisms (GCM) 10K type strain sequencing project: providing services to taxonomists for standard genome sequencing and annotation.</title>
        <authorList>
            <consortium name="The Broad Institute Genomics Platform"/>
            <consortium name="The Broad Institute Genome Sequencing Center for Infectious Disease"/>
            <person name="Wu L."/>
            <person name="Ma J."/>
        </authorList>
    </citation>
    <scope>NUCLEOTIDE SEQUENCE [LARGE SCALE GENOMIC DNA]</scope>
    <source>
        <strain evidence="1 2">JCM 15309</strain>
    </source>
</reference>
<keyword evidence="2" id="KW-1185">Reference proteome</keyword>
<name>A0ABN2QW05_9ACTN</name>
<protein>
    <recommendedName>
        <fullName evidence="3">DUF1801 domain-containing protein</fullName>
    </recommendedName>
</protein>
<comment type="caution">
    <text evidence="1">The sequence shown here is derived from an EMBL/GenBank/DDBJ whole genome shotgun (WGS) entry which is preliminary data.</text>
</comment>
<dbReference type="RefSeq" id="WP_344044506.1">
    <property type="nucleotide sequence ID" value="NZ_BAAAPB010000002.1"/>
</dbReference>
<accession>A0ABN2QW05</accession>
<dbReference type="EMBL" id="BAAAPB010000002">
    <property type="protein sequence ID" value="GAA1959147.1"/>
    <property type="molecule type" value="Genomic_DNA"/>
</dbReference>
<dbReference type="Gene3D" id="3.90.1150.200">
    <property type="match status" value="1"/>
</dbReference>
<organism evidence="1 2">
    <name type="scientific">Nocardioides panacihumi</name>
    <dbReference type="NCBI Taxonomy" id="400774"/>
    <lineage>
        <taxon>Bacteria</taxon>
        <taxon>Bacillati</taxon>
        <taxon>Actinomycetota</taxon>
        <taxon>Actinomycetes</taxon>
        <taxon>Propionibacteriales</taxon>
        <taxon>Nocardioidaceae</taxon>
        <taxon>Nocardioides</taxon>
    </lineage>
</organism>
<proteinExistence type="predicted"/>
<gene>
    <name evidence="1" type="ORF">GCM10009798_18350</name>
</gene>
<dbReference type="SUPFAM" id="SSF159888">
    <property type="entry name" value="YdhG-like"/>
    <property type="match status" value="1"/>
</dbReference>
<dbReference type="Proteomes" id="UP001500571">
    <property type="component" value="Unassembled WGS sequence"/>
</dbReference>
<sequence>MTTEEPQAIADYLADVEPDKRRLIEDYYSRVPGLVPDAVVGRSYAMPAYLYRGKGLVSVMATRTGVSVIPFSGSVAHQLPGVDTSEKAGSIHVDLADPLPVDVFEQVVRLRRAEIDASSAGGRR</sequence>